<evidence type="ECO:0000313" key="2">
    <source>
        <dbReference type="Proteomes" id="UP000249057"/>
    </source>
</evidence>
<keyword evidence="2" id="KW-1185">Reference proteome</keyword>
<accession>A0ACD1FRK5</accession>
<gene>
    <name evidence="1" type="ORF">BO95DRAFT_377636</name>
</gene>
<organism evidence="1 2">
    <name type="scientific">Aspergillus brunneoviolaceus CBS 621.78</name>
    <dbReference type="NCBI Taxonomy" id="1450534"/>
    <lineage>
        <taxon>Eukaryota</taxon>
        <taxon>Fungi</taxon>
        <taxon>Dikarya</taxon>
        <taxon>Ascomycota</taxon>
        <taxon>Pezizomycotina</taxon>
        <taxon>Eurotiomycetes</taxon>
        <taxon>Eurotiomycetidae</taxon>
        <taxon>Eurotiales</taxon>
        <taxon>Aspergillaceae</taxon>
        <taxon>Aspergillus</taxon>
        <taxon>Aspergillus subgen. Circumdati</taxon>
    </lineage>
</organism>
<protein>
    <submittedName>
        <fullName evidence="1">Uncharacterized protein</fullName>
    </submittedName>
</protein>
<reference evidence="1" key="1">
    <citation type="submission" date="2018-02" db="EMBL/GenBank/DDBJ databases">
        <title>The genomes of Aspergillus section Nigri reveals drivers in fungal speciation.</title>
        <authorList>
            <consortium name="DOE Joint Genome Institute"/>
            <person name="Vesth T.C."/>
            <person name="Nybo J."/>
            <person name="Theobald S."/>
            <person name="Brandl J."/>
            <person name="Frisvad J.C."/>
            <person name="Nielsen K.F."/>
            <person name="Lyhne E.K."/>
            <person name="Kogle M.E."/>
            <person name="Kuo A."/>
            <person name="Riley R."/>
            <person name="Clum A."/>
            <person name="Nolan M."/>
            <person name="Lipzen A."/>
            <person name="Salamov A."/>
            <person name="Henrissat B."/>
            <person name="Wiebenga A."/>
            <person name="De vries R.P."/>
            <person name="Grigoriev I.V."/>
            <person name="Mortensen U.H."/>
            <person name="Andersen M.R."/>
            <person name="Baker S.E."/>
        </authorList>
    </citation>
    <scope>NUCLEOTIDE SEQUENCE</scope>
    <source>
        <strain evidence="1">CBS 621.78</strain>
    </source>
</reference>
<sequence length="62" mass="7397">VAVDYWTSFNQKIFLTLTGYFLIKNINYYKVLLGFRPVSKSYTSKNLAIIILLVLYKYNLFY</sequence>
<dbReference type="Proteomes" id="UP000249057">
    <property type="component" value="Unassembled WGS sequence"/>
</dbReference>
<proteinExistence type="predicted"/>
<evidence type="ECO:0000313" key="1">
    <source>
        <dbReference type="EMBL" id="RAH39606.1"/>
    </source>
</evidence>
<feature type="non-terminal residue" evidence="1">
    <location>
        <position position="1"/>
    </location>
</feature>
<dbReference type="EMBL" id="KZ825447">
    <property type="protein sequence ID" value="RAH39606.1"/>
    <property type="molecule type" value="Genomic_DNA"/>
</dbReference>
<name>A0ACD1FRK5_9EURO</name>